<dbReference type="PROSITE" id="PS50817">
    <property type="entry name" value="INTEIN_N_TER"/>
    <property type="match status" value="1"/>
</dbReference>
<gene>
    <name evidence="3" type="ORF">SKC37_05155</name>
</gene>
<evidence type="ECO:0000313" key="4">
    <source>
        <dbReference type="Proteomes" id="UP001598019"/>
    </source>
</evidence>
<dbReference type="CDD" id="cd00081">
    <property type="entry name" value="Hint"/>
    <property type="match status" value="1"/>
</dbReference>
<dbReference type="InterPro" id="IPR036844">
    <property type="entry name" value="Hint_dom_sf"/>
</dbReference>
<dbReference type="InterPro" id="IPR057561">
    <property type="entry name" value="NADase_transloc"/>
</dbReference>
<dbReference type="SUPFAM" id="SSF51294">
    <property type="entry name" value="Hedgehog/intein (Hint) domain"/>
    <property type="match status" value="1"/>
</dbReference>
<name>A0ABW6DHL1_9BACT</name>
<evidence type="ECO:0000256" key="1">
    <source>
        <dbReference type="SAM" id="SignalP"/>
    </source>
</evidence>
<feature type="domain" description="Hint" evidence="2">
    <location>
        <begin position="199"/>
        <end position="300"/>
    </location>
</feature>
<dbReference type="EMBL" id="JBBKXX010000001">
    <property type="protein sequence ID" value="MFD3408033.1"/>
    <property type="molecule type" value="Genomic_DNA"/>
</dbReference>
<dbReference type="Gene3D" id="2.170.16.10">
    <property type="entry name" value="Hedgehog/Intein (Hint) domain"/>
    <property type="match status" value="1"/>
</dbReference>
<evidence type="ECO:0000259" key="2">
    <source>
        <dbReference type="SMART" id="SM00306"/>
    </source>
</evidence>
<sequence length="350" mass="39270">MKKTLAKFALVILTIPTISFAQLPVIRAVGGAGKNVNWPQEKKNADPDGPGYFSNDCSQGVKPTKASSTLAGQGNKNYGVKNLSDYNPMSAWVEGKADYGIGESFEIRAAGVNSIYNGYQSSPKNWLENSRVKRFKVYRNNAPICFLDLTDEMGGQRFELPGHNNYNAEKEYTFKFEIVDVYKGTKWPDVAISEIDVVLCCFVESTVINTENDSKNISDIKLGDKIFSVDINSGKINSTQVEKVTKQTHLSVLKIATEKRQIELTFDHPLYIKDFGFSSISRYMQAKKITNYTDLINKIEILVLDENNQNTVFEKLKKIELTEGTFETYSILQLSEGKTFVANGFVTKVY</sequence>
<dbReference type="Proteomes" id="UP001598019">
    <property type="component" value="Unassembled WGS sequence"/>
</dbReference>
<feature type="signal peptide" evidence="1">
    <location>
        <begin position="1"/>
        <end position="21"/>
    </location>
</feature>
<feature type="chain" id="PRO_5046441164" evidence="1">
    <location>
        <begin position="22"/>
        <end position="350"/>
    </location>
</feature>
<keyword evidence="4" id="KW-1185">Reference proteome</keyword>
<dbReference type="InterPro" id="IPR003587">
    <property type="entry name" value="Hint_dom_N"/>
</dbReference>
<comment type="caution">
    <text evidence="3">The sequence shown here is derived from an EMBL/GenBank/DDBJ whole genome shotgun (WGS) entry which is preliminary data.</text>
</comment>
<evidence type="ECO:0000313" key="3">
    <source>
        <dbReference type="EMBL" id="MFD3408033.1"/>
    </source>
</evidence>
<reference evidence="3 4" key="1">
    <citation type="submission" date="2024-03" db="EMBL/GenBank/DDBJ databases">
        <title>Aquirufa genome sequencing.</title>
        <authorList>
            <person name="Pitt A."/>
            <person name="Hahn M.W."/>
        </authorList>
    </citation>
    <scope>NUCLEOTIDE SEQUENCE [LARGE SCALE GENOMIC DNA]</scope>
    <source>
        <strain evidence="3 4">HETE-83D</strain>
    </source>
</reference>
<accession>A0ABW6DHL1</accession>
<dbReference type="NCBIfam" id="NF047619">
    <property type="entry name" value="NADase_discoid"/>
    <property type="match status" value="1"/>
</dbReference>
<dbReference type="SMART" id="SM00306">
    <property type="entry name" value="HintN"/>
    <property type="match status" value="1"/>
</dbReference>
<proteinExistence type="predicted"/>
<keyword evidence="1" id="KW-0732">Signal</keyword>
<organism evidence="3 4">
    <name type="scientific">Aquirufa esocilacus</name>
    <dbReference type="NCBI Taxonomy" id="3096513"/>
    <lineage>
        <taxon>Bacteria</taxon>
        <taxon>Pseudomonadati</taxon>
        <taxon>Bacteroidota</taxon>
        <taxon>Cytophagia</taxon>
        <taxon>Cytophagales</taxon>
        <taxon>Flectobacillaceae</taxon>
        <taxon>Aquirufa</taxon>
    </lineage>
</organism>
<dbReference type="Pfam" id="PF25302">
    <property type="entry name" value="NADase_transloc"/>
    <property type="match status" value="1"/>
</dbReference>
<protein>
    <submittedName>
        <fullName evidence="3">Hint domain-containing protein</fullName>
    </submittedName>
</protein>
<dbReference type="RefSeq" id="WP_377980433.1">
    <property type="nucleotide sequence ID" value="NZ_JBBKXX010000001.1"/>
</dbReference>
<dbReference type="InterPro" id="IPR006141">
    <property type="entry name" value="Intein_N"/>
</dbReference>